<dbReference type="RefSeq" id="XP_020050404.1">
    <property type="nucleotide sequence ID" value="XM_020191483.1"/>
</dbReference>
<reference evidence="3" key="1">
    <citation type="submission" date="2016-05" db="EMBL/GenBank/DDBJ databases">
        <title>Comparative genomics of biotechnologically important yeasts.</title>
        <authorList>
            <consortium name="DOE Joint Genome Institute"/>
            <person name="Riley R."/>
            <person name="Haridas S."/>
            <person name="Wolfe K.H."/>
            <person name="Lopes M.R."/>
            <person name="Hittinger C.T."/>
            <person name="Goker M."/>
            <person name="Salamov A."/>
            <person name="Wisecaver J."/>
            <person name="Long T.M."/>
            <person name="Aerts A.L."/>
            <person name="Barry K."/>
            <person name="Choi C."/>
            <person name="Clum A."/>
            <person name="Coughlan A.Y."/>
            <person name="Deshpande S."/>
            <person name="Douglass A.P."/>
            <person name="Hanson S.J."/>
            <person name="Klenk H.-P."/>
            <person name="Labutti K."/>
            <person name="Lapidus A."/>
            <person name="Lindquist E."/>
            <person name="Lipzen A."/>
            <person name="Meier-Kolthoff J.P."/>
            <person name="Ohm R.A."/>
            <person name="Otillar R.P."/>
            <person name="Pangilinan J."/>
            <person name="Peng Y."/>
            <person name="Rokas A."/>
            <person name="Rosa C.A."/>
            <person name="Scheuner C."/>
            <person name="Sibirny A.A."/>
            <person name="Slot J.C."/>
            <person name="Stielow J.B."/>
            <person name="Sun H."/>
            <person name="Kurtzman C.P."/>
            <person name="Blackwell M."/>
            <person name="Grigoriev I.V."/>
            <person name="Jeffries T.W."/>
        </authorList>
    </citation>
    <scope>NUCLEOTIDE SEQUENCE [LARGE SCALE GENOMIC DNA]</scope>
    <source>
        <strain evidence="3">DSM 1968</strain>
    </source>
</reference>
<dbReference type="AlphaFoldDB" id="A0A1D2VRA8"/>
<feature type="transmembrane region" description="Helical" evidence="1">
    <location>
        <begin position="137"/>
        <end position="159"/>
    </location>
</feature>
<gene>
    <name evidence="2" type="ORF">ASCRUDRAFT_68121</name>
</gene>
<evidence type="ECO:0000256" key="1">
    <source>
        <dbReference type="SAM" id="Phobius"/>
    </source>
</evidence>
<keyword evidence="1" id="KW-1133">Transmembrane helix</keyword>
<keyword evidence="3" id="KW-1185">Reference proteome</keyword>
<dbReference type="GeneID" id="30965119"/>
<dbReference type="Proteomes" id="UP000095038">
    <property type="component" value="Unassembled WGS sequence"/>
</dbReference>
<proteinExistence type="predicted"/>
<evidence type="ECO:0000313" key="3">
    <source>
        <dbReference type="Proteomes" id="UP000095038"/>
    </source>
</evidence>
<organism evidence="2 3">
    <name type="scientific">Ascoidea rubescens DSM 1968</name>
    <dbReference type="NCBI Taxonomy" id="1344418"/>
    <lineage>
        <taxon>Eukaryota</taxon>
        <taxon>Fungi</taxon>
        <taxon>Dikarya</taxon>
        <taxon>Ascomycota</taxon>
        <taxon>Saccharomycotina</taxon>
        <taxon>Saccharomycetes</taxon>
        <taxon>Ascoideaceae</taxon>
        <taxon>Ascoidea</taxon>
    </lineage>
</organism>
<accession>A0A1D2VRA8</accession>
<dbReference type="EMBL" id="KV454475">
    <property type="protein sequence ID" value="ODV64097.1"/>
    <property type="molecule type" value="Genomic_DNA"/>
</dbReference>
<keyword evidence="1" id="KW-0812">Transmembrane</keyword>
<sequence>MIKLGKSYKLEESNQIDLLESEEIECNCLKCFQMNEKYKLLRTMLIVGAFIPIALIVVIGFCVYLMYFVEMEFDAENGSSERNGYNLDCGSIYNFDCDRDGHCSVSNSSSSRSKLDELVVFKRYRSHRKLLKKYARLIQVSVVIVLIELVVVFFVVLLVNYSSVNYNHFFSLNLNRDNIH</sequence>
<keyword evidence="1" id="KW-0472">Membrane</keyword>
<dbReference type="InParanoid" id="A0A1D2VRA8"/>
<protein>
    <submittedName>
        <fullName evidence="2">Uncharacterized protein</fullName>
    </submittedName>
</protein>
<name>A0A1D2VRA8_9ASCO</name>
<feature type="transmembrane region" description="Helical" evidence="1">
    <location>
        <begin position="44"/>
        <end position="67"/>
    </location>
</feature>
<evidence type="ECO:0000313" key="2">
    <source>
        <dbReference type="EMBL" id="ODV64097.1"/>
    </source>
</evidence>